<dbReference type="Pfam" id="PF03865">
    <property type="entry name" value="ShlB"/>
    <property type="match status" value="1"/>
</dbReference>
<dbReference type="Proteomes" id="UP001183127">
    <property type="component" value="Chromosome"/>
</dbReference>
<evidence type="ECO:0000256" key="4">
    <source>
        <dbReference type="SAM" id="SignalP"/>
    </source>
</evidence>
<organism evidence="8 9">
    <name type="scientific">Pseudomonas entomophila</name>
    <dbReference type="NCBI Taxonomy" id="312306"/>
    <lineage>
        <taxon>Bacteria</taxon>
        <taxon>Pseudomonadati</taxon>
        <taxon>Pseudomonadota</taxon>
        <taxon>Gammaproteobacteria</taxon>
        <taxon>Pseudomonadales</taxon>
        <taxon>Pseudomonadaceae</taxon>
        <taxon>Pseudomonas</taxon>
    </lineage>
</organism>
<feature type="domain" description="ShlB POTRA" evidence="7">
    <location>
        <begin position="166"/>
        <end position="218"/>
    </location>
</feature>
<dbReference type="InterPro" id="IPR005565">
    <property type="entry name" value="Hemolysn_activator_HlyB_C"/>
</dbReference>
<keyword evidence="2" id="KW-0812">Transmembrane</keyword>
<gene>
    <name evidence="8" type="ORF">RAH46_17980</name>
</gene>
<dbReference type="Pfam" id="PF08479">
    <property type="entry name" value="POTRA_2"/>
    <property type="match status" value="1"/>
</dbReference>
<dbReference type="InterPro" id="IPR027282">
    <property type="entry name" value="TPS"/>
</dbReference>
<evidence type="ECO:0000259" key="6">
    <source>
        <dbReference type="Pfam" id="PF08479"/>
    </source>
</evidence>
<feature type="domain" description="Haemolysin activator HlyB C-terminal" evidence="5">
    <location>
        <begin position="223"/>
        <end position="536"/>
    </location>
</feature>
<dbReference type="PANTHER" id="PTHR34597">
    <property type="entry name" value="SLR1661 PROTEIN"/>
    <property type="match status" value="1"/>
</dbReference>
<dbReference type="Pfam" id="PF17287">
    <property type="entry name" value="POTRA_3"/>
    <property type="match status" value="1"/>
</dbReference>
<sequence>MLYLPAMSRRPATPSRLLPAMGLCLCAGLAHAETVGPGQEVLRQQQQQQTDLQQLQLEQRRRQLQRGAFGPSATTPQTPQAVTPDAQCWPLAGVRVGGVTLIDRAALNARIEPLVTPCMGVGQINHLLATLTALYVEKGYIASRPYLSSAPAAGHSLDILVDEGYLEAIELADQRLPVSLAGAFPGMLGEPLNLRDLEQGLDQLNRLRSVDLTADIAPGSQPGASRIVLRSRSAGQPRVAMGLGLDNLGSAGTGRDRQVLSLSLDNPLALNDLLSLSASDTLNQGDRYSRNASLYYAIPYGYWTFSLFASHAEYRSPFKLSSVTLHSTGITDQLSLRSERVLWRDQQHQLSANLQLAHKEVDTEFAKVRLDVQSPTLTVAEAGLNLFWLDRAVWNLDVNYAQGLRWLGADDDGRRLNGDLPKAQFHKYRASLGQWRNGQLGGQAWQWQSQLNLQYSPDPLPAIEQLLGTDDSAVRGYRVNSMSGASGAIWRNTLRLPLRHDGPFAITPRIGLDHGWIKADHGASSQRLSGASVGLSLGYKALQIDVDYQRGLTTPSGLRHEPEVWLFRAGLQI</sequence>
<evidence type="ECO:0000259" key="7">
    <source>
        <dbReference type="Pfam" id="PF17287"/>
    </source>
</evidence>
<proteinExistence type="predicted"/>
<keyword evidence="3" id="KW-0998">Cell outer membrane</keyword>
<dbReference type="InterPro" id="IPR051544">
    <property type="entry name" value="TPS_OM_transporter"/>
</dbReference>
<accession>A0ABY9QLJ0</accession>
<feature type="domain" description="Polypeptide-transport-associated ShlB-type" evidence="6">
    <location>
        <begin position="90"/>
        <end position="164"/>
    </location>
</feature>
<evidence type="ECO:0000259" key="5">
    <source>
        <dbReference type="Pfam" id="PF03865"/>
    </source>
</evidence>
<dbReference type="InterPro" id="IPR035251">
    <property type="entry name" value="ShlB_POTRA"/>
</dbReference>
<keyword evidence="1" id="KW-0472">Membrane</keyword>
<dbReference type="PIRSF" id="PIRSF029745">
    <property type="entry name" value="FhaC"/>
    <property type="match status" value="1"/>
</dbReference>
<dbReference type="EMBL" id="CP132921">
    <property type="protein sequence ID" value="WMW04214.1"/>
    <property type="molecule type" value="Genomic_DNA"/>
</dbReference>
<keyword evidence="4" id="KW-0732">Signal</keyword>
<evidence type="ECO:0000313" key="9">
    <source>
        <dbReference type="Proteomes" id="UP001183127"/>
    </source>
</evidence>
<dbReference type="Gene3D" id="3.10.20.310">
    <property type="entry name" value="membrane protein fhac"/>
    <property type="match status" value="1"/>
</dbReference>
<dbReference type="InterPro" id="IPR013686">
    <property type="entry name" value="Polypept-transport_assoc_ShlB"/>
</dbReference>
<evidence type="ECO:0000313" key="8">
    <source>
        <dbReference type="EMBL" id="WMW04214.1"/>
    </source>
</evidence>
<feature type="signal peptide" evidence="4">
    <location>
        <begin position="1"/>
        <end position="32"/>
    </location>
</feature>
<evidence type="ECO:0000256" key="1">
    <source>
        <dbReference type="ARBA" id="ARBA00022452"/>
    </source>
</evidence>
<evidence type="ECO:0000256" key="2">
    <source>
        <dbReference type="ARBA" id="ARBA00022692"/>
    </source>
</evidence>
<reference evidence="8 9" key="1">
    <citation type="submission" date="2023-08" db="EMBL/GenBank/DDBJ databases">
        <title>Complete Genome Sequence of Pseudomonas entomophila TVIN A01.</title>
        <authorList>
            <person name="Shelke T."/>
            <person name="Mahar N.S."/>
            <person name="Gupta I."/>
            <person name="Gupta V."/>
        </authorList>
    </citation>
    <scope>NUCLEOTIDE SEQUENCE [LARGE SCALE GENOMIC DNA]</scope>
    <source>
        <strain evidence="8 9">TVIN-A01</strain>
    </source>
</reference>
<dbReference type="Gene3D" id="2.40.160.50">
    <property type="entry name" value="membrane protein fhac: a member of the omp85/tpsb transporter family"/>
    <property type="match status" value="1"/>
</dbReference>
<feature type="chain" id="PRO_5046644920" evidence="4">
    <location>
        <begin position="33"/>
        <end position="573"/>
    </location>
</feature>
<keyword evidence="9" id="KW-1185">Reference proteome</keyword>
<name>A0ABY9QLJ0_9PSED</name>
<evidence type="ECO:0000256" key="3">
    <source>
        <dbReference type="ARBA" id="ARBA00023237"/>
    </source>
</evidence>
<dbReference type="PANTHER" id="PTHR34597:SF3">
    <property type="entry name" value="OUTER MEMBRANE TRANSPORTER CDIB"/>
    <property type="match status" value="1"/>
</dbReference>
<keyword evidence="1" id="KW-1134">Transmembrane beta strand</keyword>
<protein>
    <submittedName>
        <fullName evidence="8">ShlB/FhaC/HecB family hemolysin secretion/activation protein</fullName>
    </submittedName>
</protein>